<dbReference type="EMBL" id="JAOZEV010000007">
    <property type="protein sequence ID" value="MCV9932859.1"/>
    <property type="molecule type" value="Genomic_DNA"/>
</dbReference>
<sequence length="752" mass="88316">MDSFSVCVTLISVLLGIAYPVLIQITSNDKYSSEKILELFENNIRRKWFLPNLIISLLFIGIYLCEIPPFFTIQNEYLNWIIKKSALIILCISTIALIINFILLIDLVKIFYRTSALITYLTAKNKEVLEDNNFISFDALSDLLYWSIQNQDFNASRQLSTYFYGVFNDYREKYANQDGITYPNNFYGMVYMATEKLAGVKKNELVFLENRTVGGIWLLGEVNSPKLSESTYKSLWSNLVVALENDRDDFVMSYWKNAHQYFSYNLQYIYPEYNNDGLTHKNQEAIDDRIKERESFLEFHYALGGLILYKNKISLLKKIFTYTTSIPPDYVLLPKSMTQIFSMFFKFFDPFDRRFPFIAHQYNFPGLEGLNADQTIKSWICRYIGIMFIRQMNIQSQYYNYNPTDVPNLPQTLPEKRHWSDNVQYFKNIIKIVVEEDKELLKNFKYNMEDDRLYLNKIEEIEKAIVDDFNYSQEAIEPQKEKVDQFLESSTKILSKTFQDYKQLDNSYEFNSELEYQVFNIQGQVNIVDKGTFTDNGVAHLNYDTFLAEAVSSKYSGGFFDIFNIRATKKFVFDQSNIFIAIEKLELNPEHHIIISFGFMNINYYIENLKVKGLTMAAYKGVPINFFAARGYGLSDSLFILSKDDLPWIEYKDFDNETKGMYELQLILEPYNVYAGVTDLNTNAQLREKLENDARAKEKDLSKSVWQGIMFMTIIRWRKKMKMVQIFIKDNNESQKKANKIDDITSFDQLDS</sequence>
<organism evidence="2 3">
    <name type="scientific">Flavobacterium frigoritolerans</name>
    <dbReference type="NCBI Taxonomy" id="2987686"/>
    <lineage>
        <taxon>Bacteria</taxon>
        <taxon>Pseudomonadati</taxon>
        <taxon>Bacteroidota</taxon>
        <taxon>Flavobacteriia</taxon>
        <taxon>Flavobacteriales</taxon>
        <taxon>Flavobacteriaceae</taxon>
        <taxon>Flavobacterium</taxon>
    </lineage>
</organism>
<dbReference type="Proteomes" id="UP001151133">
    <property type="component" value="Unassembled WGS sequence"/>
</dbReference>
<keyword evidence="3" id="KW-1185">Reference proteome</keyword>
<evidence type="ECO:0000313" key="2">
    <source>
        <dbReference type="EMBL" id="MCV9932859.1"/>
    </source>
</evidence>
<reference evidence="2" key="1">
    <citation type="submission" date="2022-10" db="EMBL/GenBank/DDBJ databases">
        <title>Two novel species of Flavobacterium.</title>
        <authorList>
            <person name="Liu Q."/>
            <person name="Xin Y.-H."/>
        </authorList>
    </citation>
    <scope>NUCLEOTIDE SEQUENCE</scope>
    <source>
        <strain evidence="2">LS1R47</strain>
    </source>
</reference>
<dbReference type="AlphaFoldDB" id="A0A9X2ZKP9"/>
<evidence type="ECO:0000313" key="3">
    <source>
        <dbReference type="Proteomes" id="UP001151133"/>
    </source>
</evidence>
<accession>A0A9X2ZKP9</accession>
<gene>
    <name evidence="2" type="ORF">OIU80_11240</name>
</gene>
<feature type="transmembrane region" description="Helical" evidence="1">
    <location>
        <begin position="47"/>
        <end position="65"/>
    </location>
</feature>
<protein>
    <submittedName>
        <fullName evidence="2">Uncharacterized protein</fullName>
    </submittedName>
</protein>
<proteinExistence type="predicted"/>
<name>A0A9X2ZKP9_9FLAO</name>
<feature type="transmembrane region" description="Helical" evidence="1">
    <location>
        <begin position="86"/>
        <end position="112"/>
    </location>
</feature>
<dbReference type="RefSeq" id="WP_264287097.1">
    <property type="nucleotide sequence ID" value="NZ_JAOZEV010000007.1"/>
</dbReference>
<evidence type="ECO:0000256" key="1">
    <source>
        <dbReference type="SAM" id="Phobius"/>
    </source>
</evidence>
<comment type="caution">
    <text evidence="2">The sequence shown here is derived from an EMBL/GenBank/DDBJ whole genome shotgun (WGS) entry which is preliminary data.</text>
</comment>
<keyword evidence="1" id="KW-0472">Membrane</keyword>
<keyword evidence="1" id="KW-1133">Transmembrane helix</keyword>
<keyword evidence="1" id="KW-0812">Transmembrane</keyword>